<sequence length="258" mass="29361">MGKKTKFAAFLAVLGVLGSILLALGWTGATAYFAYWYWQRSHDFGIQHQIEDRKYGLLGFATCVIEVTCFLWAPILVILILWLRSCGSFLCLVRRARSNKEETRTSKGRAVCVDAVKDAIQLITLSGFVAIKSLLLARLIKWLPHFKARGESSNVAACIGSMFLLSFELALLCAPLLVAIGLFAIRICILVIFVCSRKKQWTWNEYDDSFKHYSKIYKENLNCFEQFKEWCGRQWWGKALFPREENSSTTSETDLQGV</sequence>
<evidence type="ECO:0008006" key="4">
    <source>
        <dbReference type="Google" id="ProtNLM"/>
    </source>
</evidence>
<dbReference type="AlphaFoldDB" id="A0A9P4XB27"/>
<feature type="transmembrane region" description="Helical" evidence="1">
    <location>
        <begin position="119"/>
        <end position="140"/>
    </location>
</feature>
<gene>
    <name evidence="2" type="ORF">CFAM422_008898</name>
</gene>
<organism evidence="2 3">
    <name type="scientific">Trichoderma lentiforme</name>
    <dbReference type="NCBI Taxonomy" id="1567552"/>
    <lineage>
        <taxon>Eukaryota</taxon>
        <taxon>Fungi</taxon>
        <taxon>Dikarya</taxon>
        <taxon>Ascomycota</taxon>
        <taxon>Pezizomycotina</taxon>
        <taxon>Sordariomycetes</taxon>
        <taxon>Hypocreomycetidae</taxon>
        <taxon>Hypocreales</taxon>
        <taxon>Hypocreaceae</taxon>
        <taxon>Trichoderma</taxon>
    </lineage>
</organism>
<evidence type="ECO:0000313" key="2">
    <source>
        <dbReference type="EMBL" id="KAF3066931.1"/>
    </source>
</evidence>
<keyword evidence="3" id="KW-1185">Reference proteome</keyword>
<evidence type="ECO:0000256" key="1">
    <source>
        <dbReference type="SAM" id="Phobius"/>
    </source>
</evidence>
<evidence type="ECO:0000313" key="3">
    <source>
        <dbReference type="Proteomes" id="UP000801864"/>
    </source>
</evidence>
<name>A0A9P4XB27_9HYPO</name>
<keyword evidence="1" id="KW-0472">Membrane</keyword>
<feature type="transmembrane region" description="Helical" evidence="1">
    <location>
        <begin position="169"/>
        <end position="195"/>
    </location>
</feature>
<reference evidence="2 3" key="1">
    <citation type="submission" date="2018-06" db="EMBL/GenBank/DDBJ databases">
        <title>Genome analysis of cellulolytic fungus Trichoderma lentiforme CFAM-422.</title>
        <authorList>
            <person name="Steindorff A.S."/>
            <person name="Formighieri E.F."/>
            <person name="Midorikawa G.E.O."/>
            <person name="Tamietti M.S."/>
            <person name="Ramos E.Z."/>
            <person name="Silva A.S."/>
            <person name="Bon E.P.S."/>
            <person name="Mendes T.D."/>
            <person name="Damaso M.C.T."/>
            <person name="Favaro L.C.L."/>
        </authorList>
    </citation>
    <scope>NUCLEOTIDE SEQUENCE [LARGE SCALE GENOMIC DNA]</scope>
    <source>
        <strain evidence="2 3">CFAM-422</strain>
    </source>
</reference>
<dbReference type="EMBL" id="QLNT01000016">
    <property type="protein sequence ID" value="KAF3066931.1"/>
    <property type="molecule type" value="Genomic_DNA"/>
</dbReference>
<protein>
    <recommendedName>
        <fullName evidence="4">Transmembrane protein</fullName>
    </recommendedName>
</protein>
<keyword evidence="1" id="KW-0812">Transmembrane</keyword>
<proteinExistence type="predicted"/>
<keyword evidence="1" id="KW-1133">Transmembrane helix</keyword>
<accession>A0A9P4XB27</accession>
<comment type="caution">
    <text evidence="2">The sequence shown here is derived from an EMBL/GenBank/DDBJ whole genome shotgun (WGS) entry which is preliminary data.</text>
</comment>
<dbReference type="Proteomes" id="UP000801864">
    <property type="component" value="Unassembled WGS sequence"/>
</dbReference>
<feature type="transmembrane region" description="Helical" evidence="1">
    <location>
        <begin position="55"/>
        <end position="83"/>
    </location>
</feature>